<dbReference type="PANTHER" id="PTHR12896:SF1">
    <property type="entry name" value="ELONGATOR COMPLEX PROTEIN 4"/>
    <property type="match status" value="1"/>
</dbReference>
<evidence type="ECO:0000256" key="3">
    <source>
        <dbReference type="ARBA" id="ARBA00005043"/>
    </source>
</evidence>
<proteinExistence type="inferred from homology"/>
<dbReference type="GO" id="GO:0002098">
    <property type="term" value="P:tRNA wobble uridine modification"/>
    <property type="evidence" value="ECO:0007669"/>
    <property type="project" value="InterPro"/>
</dbReference>
<dbReference type="Gene3D" id="3.40.50.300">
    <property type="entry name" value="P-loop containing nucleotide triphosphate hydrolases"/>
    <property type="match status" value="1"/>
</dbReference>
<comment type="caution">
    <text evidence="10">The sequence shown here is derived from an EMBL/GenBank/DDBJ whole genome shotgun (WGS) entry which is preliminary data.</text>
</comment>
<dbReference type="STRING" id="92696.A0A4R0R3G5"/>
<evidence type="ECO:0000256" key="5">
    <source>
        <dbReference type="ARBA" id="ARBA00020265"/>
    </source>
</evidence>
<dbReference type="EMBL" id="RWJN01000433">
    <property type="protein sequence ID" value="TCD61750.1"/>
    <property type="molecule type" value="Genomic_DNA"/>
</dbReference>
<comment type="subcellular location">
    <subcellularLocation>
        <location evidence="2">Cytoplasm</location>
    </subcellularLocation>
    <subcellularLocation>
        <location evidence="1">Nucleus</location>
    </subcellularLocation>
</comment>
<dbReference type="UniPathway" id="UPA00988"/>
<evidence type="ECO:0000256" key="4">
    <source>
        <dbReference type="ARBA" id="ARBA00007573"/>
    </source>
</evidence>
<dbReference type="CDD" id="cd19494">
    <property type="entry name" value="Elp4"/>
    <property type="match status" value="1"/>
</dbReference>
<evidence type="ECO:0000256" key="6">
    <source>
        <dbReference type="ARBA" id="ARBA00022490"/>
    </source>
</evidence>
<evidence type="ECO:0000256" key="8">
    <source>
        <dbReference type="ARBA" id="ARBA00023242"/>
    </source>
</evidence>
<accession>A0A4R0R3G5</accession>
<dbReference type="GO" id="GO:0033588">
    <property type="term" value="C:elongator holoenzyme complex"/>
    <property type="evidence" value="ECO:0007669"/>
    <property type="project" value="InterPro"/>
</dbReference>
<keyword evidence="11" id="KW-1185">Reference proteome</keyword>
<name>A0A4R0R3G5_9APHY</name>
<dbReference type="PANTHER" id="PTHR12896">
    <property type="entry name" value="PAX6 NEIGHBOR PROTEIN PAXNEB"/>
    <property type="match status" value="1"/>
</dbReference>
<dbReference type="GO" id="GO:0008023">
    <property type="term" value="C:transcription elongation factor complex"/>
    <property type="evidence" value="ECO:0007669"/>
    <property type="project" value="TreeGrafter"/>
</dbReference>
<dbReference type="Proteomes" id="UP000292702">
    <property type="component" value="Unassembled WGS sequence"/>
</dbReference>
<organism evidence="10 11">
    <name type="scientific">Steccherinum ochraceum</name>
    <dbReference type="NCBI Taxonomy" id="92696"/>
    <lineage>
        <taxon>Eukaryota</taxon>
        <taxon>Fungi</taxon>
        <taxon>Dikarya</taxon>
        <taxon>Basidiomycota</taxon>
        <taxon>Agaricomycotina</taxon>
        <taxon>Agaricomycetes</taxon>
        <taxon>Polyporales</taxon>
        <taxon>Steccherinaceae</taxon>
        <taxon>Steccherinum</taxon>
    </lineage>
</organism>
<gene>
    <name evidence="10" type="ORF">EIP91_007976</name>
</gene>
<evidence type="ECO:0000256" key="2">
    <source>
        <dbReference type="ARBA" id="ARBA00004496"/>
    </source>
</evidence>
<evidence type="ECO:0000256" key="9">
    <source>
        <dbReference type="SAM" id="MobiDB-lite"/>
    </source>
</evidence>
<keyword evidence="8" id="KW-0539">Nucleus</keyword>
<dbReference type="OrthoDB" id="289162at2759"/>
<dbReference type="InterPro" id="IPR008728">
    <property type="entry name" value="Elongator_complex_protein_4"/>
</dbReference>
<protein>
    <recommendedName>
        <fullName evidence="5">Elongator complex protein 4</fullName>
    </recommendedName>
</protein>
<dbReference type="InterPro" id="IPR027417">
    <property type="entry name" value="P-loop_NTPase"/>
</dbReference>
<comment type="similarity">
    <text evidence="4">Belongs to the ELP4 family.</text>
</comment>
<sequence>MSSFKRRTTTKDNHPTLPGTRALPGPITTFITSTGVPSLDDILGGGLPLTCSLLILAPDAHSAYGELLQKYFIAQGLSCGQDVWVIDDEAKEFVEECMWVPGGGGVVQETLESTGVDDEEDDSGRDGKDEKIKIAWRYEQLKQFQTTVPSSSQTNGDFCNVFDLTTRIPPSVVESASSSGHLKFVQVTTPDTDEDDLPTTLRVLARVQELLGSPTSEGTARTPIRLCIPSLGSPQWGDLRPQDICRFLHSLRSIIRRYNHATLSISLSPHLCSDSWGGPGWTQKLGWLSDACISLSAFSGNPSLTSMFPAHHGFVHVHSLPAPHSLQPPSDKFSTLRGLSSSGENNLAFKCMRKRLVFETLHLDLEGGVGERRTTPSTTATVLDGATHDHSHEHSVLSSQGGGAVLEVKMEGLEIEAKVQPVVAEETSSVPAKKVKAKKKVAFHSDRPDLYDF</sequence>
<reference evidence="10 11" key="1">
    <citation type="submission" date="2018-11" db="EMBL/GenBank/DDBJ databases">
        <title>Genome assembly of Steccherinum ochraceum LE-BIN_3174, the white-rot fungus of the Steccherinaceae family (The Residual Polyporoid clade, Polyporales, Basidiomycota).</title>
        <authorList>
            <person name="Fedorova T.V."/>
            <person name="Glazunova O.A."/>
            <person name="Landesman E.O."/>
            <person name="Moiseenko K.V."/>
            <person name="Psurtseva N.V."/>
            <person name="Savinova O.S."/>
            <person name="Shakhova N.V."/>
            <person name="Tyazhelova T.V."/>
            <person name="Vasina D.V."/>
        </authorList>
    </citation>
    <scope>NUCLEOTIDE SEQUENCE [LARGE SCALE GENOMIC DNA]</scope>
    <source>
        <strain evidence="10 11">LE-BIN_3174</strain>
    </source>
</reference>
<feature type="region of interest" description="Disordered" evidence="9">
    <location>
        <begin position="1"/>
        <end position="23"/>
    </location>
</feature>
<dbReference type="Pfam" id="PF05625">
    <property type="entry name" value="PAXNEB"/>
    <property type="match status" value="1"/>
</dbReference>
<evidence type="ECO:0000256" key="1">
    <source>
        <dbReference type="ARBA" id="ARBA00004123"/>
    </source>
</evidence>
<dbReference type="AlphaFoldDB" id="A0A4R0R3G5"/>
<evidence type="ECO:0000313" key="11">
    <source>
        <dbReference type="Proteomes" id="UP000292702"/>
    </source>
</evidence>
<keyword evidence="6" id="KW-0963">Cytoplasm</keyword>
<evidence type="ECO:0000313" key="10">
    <source>
        <dbReference type="EMBL" id="TCD61750.1"/>
    </source>
</evidence>
<evidence type="ECO:0000256" key="7">
    <source>
        <dbReference type="ARBA" id="ARBA00022694"/>
    </source>
</evidence>
<comment type="pathway">
    <text evidence="3">tRNA modification; 5-methoxycarbonylmethyl-2-thiouridine-tRNA biosynthesis.</text>
</comment>
<dbReference type="GO" id="GO:0005737">
    <property type="term" value="C:cytoplasm"/>
    <property type="evidence" value="ECO:0007669"/>
    <property type="project" value="UniProtKB-SubCell"/>
</dbReference>
<keyword evidence="7" id="KW-0819">tRNA processing</keyword>